<dbReference type="EMBL" id="LAZR01011968">
    <property type="protein sequence ID" value="KKM50093.1"/>
    <property type="molecule type" value="Genomic_DNA"/>
</dbReference>
<gene>
    <name evidence="1" type="ORF">LCGC14_1556320</name>
</gene>
<dbReference type="InterPro" id="IPR011738">
    <property type="entry name" value="Phage_CHP"/>
</dbReference>
<comment type="caution">
    <text evidence="1">The sequence shown here is derived from an EMBL/GenBank/DDBJ whole genome shotgun (WGS) entry which is preliminary data.</text>
</comment>
<dbReference type="CDD" id="cd08054">
    <property type="entry name" value="gp6"/>
    <property type="match status" value="1"/>
</dbReference>
<proteinExistence type="predicted"/>
<dbReference type="NCBIfam" id="TIGR01560">
    <property type="entry name" value="put_DNA_pack"/>
    <property type="match status" value="1"/>
</dbReference>
<dbReference type="AlphaFoldDB" id="A0A0F9INT7"/>
<dbReference type="Gene3D" id="1.10.3230.30">
    <property type="entry name" value="Phage gp6-like head-tail connector protein"/>
    <property type="match status" value="1"/>
</dbReference>
<organism evidence="1">
    <name type="scientific">marine sediment metagenome</name>
    <dbReference type="NCBI Taxonomy" id="412755"/>
    <lineage>
        <taxon>unclassified sequences</taxon>
        <taxon>metagenomes</taxon>
        <taxon>ecological metagenomes</taxon>
    </lineage>
</organism>
<evidence type="ECO:0000313" key="1">
    <source>
        <dbReference type="EMBL" id="KKM50093.1"/>
    </source>
</evidence>
<sequence>MHPIPALNRTVAPTSEPVTLPNAKKHLNVLLPDDDTLIRDLLKAAREQFEDRTGRVLMTQTWEQLFDWFPNTIQLLRSPVQSVTKIEYIDTEGVTQTLATSEYVLDAKSEPARIVEAFGKSWPTTRDTVNAVTVTFLAGYTTAALVPPSIKAAIKLMLGHLYEHREAVVMGGAPVTMPMAVDALLAQHRVPWV</sequence>
<reference evidence="1" key="1">
    <citation type="journal article" date="2015" name="Nature">
        <title>Complex archaea that bridge the gap between prokaryotes and eukaryotes.</title>
        <authorList>
            <person name="Spang A."/>
            <person name="Saw J.H."/>
            <person name="Jorgensen S.L."/>
            <person name="Zaremba-Niedzwiedzka K."/>
            <person name="Martijn J."/>
            <person name="Lind A.E."/>
            <person name="van Eijk R."/>
            <person name="Schleper C."/>
            <person name="Guy L."/>
            <person name="Ettema T.J."/>
        </authorList>
    </citation>
    <scope>NUCLEOTIDE SEQUENCE</scope>
</reference>
<evidence type="ECO:0008006" key="2">
    <source>
        <dbReference type="Google" id="ProtNLM"/>
    </source>
</evidence>
<protein>
    <recommendedName>
        <fullName evidence="2">Phage gp6-like head-tail connector protein</fullName>
    </recommendedName>
</protein>
<name>A0A0F9INT7_9ZZZZ</name>
<accession>A0A0F9INT7</accession>
<dbReference type="InterPro" id="IPR021146">
    <property type="entry name" value="Phage_gp6-like_head-tail"/>
</dbReference>
<dbReference type="NCBIfam" id="TIGR02215">
    <property type="entry name" value="phage_chp_gp8"/>
    <property type="match status" value="1"/>
</dbReference>
<dbReference type="Pfam" id="PF05135">
    <property type="entry name" value="Phage_connect_1"/>
    <property type="match status" value="1"/>
</dbReference>
<dbReference type="InterPro" id="IPR006450">
    <property type="entry name" value="Phage_HK97_gp6-like"/>
</dbReference>